<comment type="caution">
    <text evidence="17">The sequence shown here is derived from an EMBL/GenBank/DDBJ whole genome shotgun (WGS) entry which is preliminary data.</text>
</comment>
<reference evidence="17 18" key="1">
    <citation type="journal article" date="2015" name="Genome Announc.">
        <title>Expanding the biotechnology potential of lactobacilli through comparative genomics of 213 strains and associated genera.</title>
        <authorList>
            <person name="Sun Z."/>
            <person name="Harris H.M."/>
            <person name="McCann A."/>
            <person name="Guo C."/>
            <person name="Argimon S."/>
            <person name="Zhang W."/>
            <person name="Yang X."/>
            <person name="Jeffery I.B."/>
            <person name="Cooney J.C."/>
            <person name="Kagawa T.F."/>
            <person name="Liu W."/>
            <person name="Song Y."/>
            <person name="Salvetti E."/>
            <person name="Wrobel A."/>
            <person name="Rasinkangas P."/>
            <person name="Parkhill J."/>
            <person name="Rea M.C."/>
            <person name="O'Sullivan O."/>
            <person name="Ritari J."/>
            <person name="Douillard F.P."/>
            <person name="Paul Ross R."/>
            <person name="Yang R."/>
            <person name="Briner A.E."/>
            <person name="Felis G.E."/>
            <person name="de Vos W.M."/>
            <person name="Barrangou R."/>
            <person name="Klaenhammer T.R."/>
            <person name="Caufield P.W."/>
            <person name="Cui Y."/>
            <person name="Zhang H."/>
            <person name="O'Toole P.W."/>
        </authorList>
    </citation>
    <scope>NUCLEOTIDE SEQUENCE [LARGE SCALE GENOMIC DNA]</scope>
    <source>
        <strain evidence="17 18">DSM 23037</strain>
    </source>
</reference>
<accession>A0A0R2DSX4</accession>
<keyword evidence="8" id="KW-0547">Nucleotide-binding</keyword>
<sequence>MTKPKVQLTPKEKSELFVEGVVTVVLLLLLNLSIAILINSAIINHTNLSELLKNAILFRYNFDSLPIQVFLISFMIVLDIIVLYWRLLRRYRQMQMRHVISELHYIAQGHFDHRINFVVENDLQRMVDSINSLVDSTVSAMNEERAIKKRNEELITNVSHDIRTPLTSIIGYLGLLQTMDFKDENIQHYMNIAYIKSQQMKVLADDLFDYTTVHERQVNINPNNFIVDDMLNQLAASFELEAKEKGIKIEVEVSPTRIEMNADNEKLGRVFNNLISNALKYGKKATLIKLTAKKQNNQIEFTVQNNGQKIPKSSLNRLFERFYRVENSRSTKTGGSGLGLAISKEIITLHHGQIFAKSNSKLTKFVIEMPLYFTEKN</sequence>
<dbReference type="GO" id="GO:0000155">
    <property type="term" value="F:phosphorelay sensor kinase activity"/>
    <property type="evidence" value="ECO:0007669"/>
    <property type="project" value="InterPro"/>
</dbReference>
<dbReference type="RefSeq" id="WP_056974008.1">
    <property type="nucleotide sequence ID" value="NZ_AYZL01000004.1"/>
</dbReference>
<dbReference type="InterPro" id="IPR004358">
    <property type="entry name" value="Sig_transdc_His_kin-like_C"/>
</dbReference>
<dbReference type="PROSITE" id="PS50885">
    <property type="entry name" value="HAMP"/>
    <property type="match status" value="1"/>
</dbReference>
<dbReference type="InterPro" id="IPR036097">
    <property type="entry name" value="HisK_dim/P_sf"/>
</dbReference>
<dbReference type="Gene3D" id="1.10.287.130">
    <property type="match status" value="1"/>
</dbReference>
<evidence type="ECO:0000313" key="18">
    <source>
        <dbReference type="Proteomes" id="UP000051378"/>
    </source>
</evidence>
<dbReference type="PROSITE" id="PS50109">
    <property type="entry name" value="HIS_KIN"/>
    <property type="match status" value="1"/>
</dbReference>
<comment type="subcellular location">
    <subcellularLocation>
        <location evidence="2">Cell membrane</location>
        <topology evidence="2">Multi-pass membrane protein</topology>
    </subcellularLocation>
</comment>
<dbReference type="SMART" id="SM00387">
    <property type="entry name" value="HATPase_c"/>
    <property type="match status" value="1"/>
</dbReference>
<dbReference type="EC" id="2.7.13.3" evidence="3"/>
<evidence type="ECO:0000256" key="10">
    <source>
        <dbReference type="ARBA" id="ARBA00022840"/>
    </source>
</evidence>
<keyword evidence="10" id="KW-0067">ATP-binding</keyword>
<evidence type="ECO:0000256" key="7">
    <source>
        <dbReference type="ARBA" id="ARBA00022692"/>
    </source>
</evidence>
<dbReference type="EMBL" id="AYZL01000004">
    <property type="protein sequence ID" value="KRN04917.1"/>
    <property type="molecule type" value="Genomic_DNA"/>
</dbReference>
<protein>
    <recommendedName>
        <fullName evidence="3">histidine kinase</fullName>
        <ecNumber evidence="3">2.7.13.3</ecNumber>
    </recommendedName>
</protein>
<evidence type="ECO:0000259" key="15">
    <source>
        <dbReference type="PROSITE" id="PS50109"/>
    </source>
</evidence>
<evidence type="ECO:0000256" key="8">
    <source>
        <dbReference type="ARBA" id="ARBA00022741"/>
    </source>
</evidence>
<dbReference type="GO" id="GO:0005524">
    <property type="term" value="F:ATP binding"/>
    <property type="evidence" value="ECO:0007669"/>
    <property type="project" value="UniProtKB-KW"/>
</dbReference>
<dbReference type="SMART" id="SM00388">
    <property type="entry name" value="HisKA"/>
    <property type="match status" value="1"/>
</dbReference>
<dbReference type="Gene3D" id="3.30.565.10">
    <property type="entry name" value="Histidine kinase-like ATPase, C-terminal domain"/>
    <property type="match status" value="1"/>
</dbReference>
<dbReference type="InterPro" id="IPR005467">
    <property type="entry name" value="His_kinase_dom"/>
</dbReference>
<feature type="domain" description="HAMP" evidence="16">
    <location>
        <begin position="90"/>
        <end position="142"/>
    </location>
</feature>
<dbReference type="AlphaFoldDB" id="A0A0R2DSX4"/>
<dbReference type="Proteomes" id="UP000051378">
    <property type="component" value="Unassembled WGS sequence"/>
</dbReference>
<evidence type="ECO:0000256" key="1">
    <source>
        <dbReference type="ARBA" id="ARBA00000085"/>
    </source>
</evidence>
<dbReference type="InterPro" id="IPR050398">
    <property type="entry name" value="HssS/ArlS-like"/>
</dbReference>
<dbReference type="STRING" id="1423744.FC86_GL000243"/>
<dbReference type="SUPFAM" id="SSF47384">
    <property type="entry name" value="Homodimeric domain of signal transducing histidine kinase"/>
    <property type="match status" value="1"/>
</dbReference>
<feature type="transmembrane region" description="Helical" evidence="14">
    <location>
        <begin position="65"/>
        <end position="87"/>
    </location>
</feature>
<evidence type="ECO:0000256" key="3">
    <source>
        <dbReference type="ARBA" id="ARBA00012438"/>
    </source>
</evidence>
<keyword evidence="12" id="KW-0902">Two-component regulatory system</keyword>
<keyword evidence="5" id="KW-0597">Phosphoprotein</keyword>
<evidence type="ECO:0000256" key="11">
    <source>
        <dbReference type="ARBA" id="ARBA00022989"/>
    </source>
</evidence>
<dbReference type="InterPro" id="IPR003660">
    <property type="entry name" value="HAMP_dom"/>
</dbReference>
<keyword evidence="13 14" id="KW-0472">Membrane</keyword>
<evidence type="ECO:0000256" key="9">
    <source>
        <dbReference type="ARBA" id="ARBA00022777"/>
    </source>
</evidence>
<evidence type="ECO:0000256" key="6">
    <source>
        <dbReference type="ARBA" id="ARBA00022679"/>
    </source>
</evidence>
<dbReference type="OrthoDB" id="335833at2"/>
<evidence type="ECO:0000256" key="12">
    <source>
        <dbReference type="ARBA" id="ARBA00023012"/>
    </source>
</evidence>
<dbReference type="PANTHER" id="PTHR45528:SF1">
    <property type="entry name" value="SENSOR HISTIDINE KINASE CPXA"/>
    <property type="match status" value="1"/>
</dbReference>
<keyword evidence="4" id="KW-1003">Cell membrane</keyword>
<dbReference type="FunFam" id="3.30.565.10:FF:000013">
    <property type="entry name" value="Two-component sensor histidine kinase"/>
    <property type="match status" value="1"/>
</dbReference>
<dbReference type="CDD" id="cd00082">
    <property type="entry name" value="HisKA"/>
    <property type="match status" value="1"/>
</dbReference>
<name>A0A0R2DSX4_9LACO</name>
<dbReference type="PATRIC" id="fig|1423744.4.peg.249"/>
<dbReference type="InterPro" id="IPR036890">
    <property type="entry name" value="HATPase_C_sf"/>
</dbReference>
<dbReference type="InterPro" id="IPR003661">
    <property type="entry name" value="HisK_dim/P_dom"/>
</dbReference>
<feature type="domain" description="Histidine kinase" evidence="15">
    <location>
        <begin position="157"/>
        <end position="373"/>
    </location>
</feature>
<evidence type="ECO:0000259" key="16">
    <source>
        <dbReference type="PROSITE" id="PS50885"/>
    </source>
</evidence>
<keyword evidence="11 14" id="KW-1133">Transmembrane helix</keyword>
<keyword evidence="6" id="KW-0808">Transferase</keyword>
<dbReference type="CDD" id="cd00075">
    <property type="entry name" value="HATPase"/>
    <property type="match status" value="1"/>
</dbReference>
<evidence type="ECO:0000256" key="5">
    <source>
        <dbReference type="ARBA" id="ARBA00022553"/>
    </source>
</evidence>
<gene>
    <name evidence="17" type="ORF">FC86_GL000243</name>
</gene>
<dbReference type="PRINTS" id="PR00344">
    <property type="entry name" value="BCTRLSENSOR"/>
</dbReference>
<proteinExistence type="predicted"/>
<dbReference type="SUPFAM" id="SSF55874">
    <property type="entry name" value="ATPase domain of HSP90 chaperone/DNA topoisomerase II/histidine kinase"/>
    <property type="match status" value="1"/>
</dbReference>
<evidence type="ECO:0000313" key="17">
    <source>
        <dbReference type="EMBL" id="KRN04917.1"/>
    </source>
</evidence>
<keyword evidence="18" id="KW-1185">Reference proteome</keyword>
<dbReference type="Pfam" id="PF02518">
    <property type="entry name" value="HATPase_c"/>
    <property type="match status" value="1"/>
</dbReference>
<organism evidence="17 18">
    <name type="scientific">Holzapfeliella floricola DSM 23037 = JCM 16512</name>
    <dbReference type="NCBI Taxonomy" id="1423744"/>
    <lineage>
        <taxon>Bacteria</taxon>
        <taxon>Bacillati</taxon>
        <taxon>Bacillota</taxon>
        <taxon>Bacilli</taxon>
        <taxon>Lactobacillales</taxon>
        <taxon>Lactobacillaceae</taxon>
        <taxon>Holzapfeliella</taxon>
    </lineage>
</organism>
<evidence type="ECO:0000256" key="2">
    <source>
        <dbReference type="ARBA" id="ARBA00004651"/>
    </source>
</evidence>
<evidence type="ECO:0000256" key="14">
    <source>
        <dbReference type="SAM" id="Phobius"/>
    </source>
</evidence>
<dbReference type="PANTHER" id="PTHR45528">
    <property type="entry name" value="SENSOR HISTIDINE KINASE CPXA"/>
    <property type="match status" value="1"/>
</dbReference>
<evidence type="ECO:0000256" key="4">
    <source>
        <dbReference type="ARBA" id="ARBA00022475"/>
    </source>
</evidence>
<dbReference type="GO" id="GO:0005886">
    <property type="term" value="C:plasma membrane"/>
    <property type="evidence" value="ECO:0007669"/>
    <property type="project" value="UniProtKB-SubCell"/>
</dbReference>
<evidence type="ECO:0000256" key="13">
    <source>
        <dbReference type="ARBA" id="ARBA00023136"/>
    </source>
</evidence>
<dbReference type="InterPro" id="IPR003594">
    <property type="entry name" value="HATPase_dom"/>
</dbReference>
<keyword evidence="7 14" id="KW-0812">Transmembrane</keyword>
<dbReference type="Pfam" id="PF00512">
    <property type="entry name" value="HisKA"/>
    <property type="match status" value="1"/>
</dbReference>
<comment type="catalytic activity">
    <reaction evidence="1">
        <text>ATP + protein L-histidine = ADP + protein N-phospho-L-histidine.</text>
        <dbReference type="EC" id="2.7.13.3"/>
    </reaction>
</comment>
<feature type="transmembrane region" description="Helical" evidence="14">
    <location>
        <begin position="21"/>
        <end position="45"/>
    </location>
</feature>
<keyword evidence="9" id="KW-0418">Kinase</keyword>